<organism evidence="1 2">
    <name type="scientific">Halosaccharopolyspora lacisalsi</name>
    <dbReference type="NCBI Taxonomy" id="1000566"/>
    <lineage>
        <taxon>Bacteria</taxon>
        <taxon>Bacillati</taxon>
        <taxon>Actinomycetota</taxon>
        <taxon>Actinomycetes</taxon>
        <taxon>Pseudonocardiales</taxon>
        <taxon>Pseudonocardiaceae</taxon>
        <taxon>Halosaccharopolyspora</taxon>
    </lineage>
</organism>
<dbReference type="RefSeq" id="WP_182542578.1">
    <property type="nucleotide sequence ID" value="NZ_JACGWZ010000001.1"/>
</dbReference>
<comment type="caution">
    <text evidence="1">The sequence shown here is derived from an EMBL/GenBank/DDBJ whole genome shotgun (WGS) entry which is preliminary data.</text>
</comment>
<keyword evidence="2" id="KW-1185">Reference proteome</keyword>
<dbReference type="Proteomes" id="UP000569329">
    <property type="component" value="Unassembled WGS sequence"/>
</dbReference>
<evidence type="ECO:0000313" key="2">
    <source>
        <dbReference type="Proteomes" id="UP000569329"/>
    </source>
</evidence>
<accession>A0A839DQ86</accession>
<sequence>MPQNPAQAGMHGAGVVVPGLALGVPLWNAVESGIEEDQAAQAEQGKSA</sequence>
<protein>
    <submittedName>
        <fullName evidence="1">Uncharacterized protein</fullName>
    </submittedName>
</protein>
<reference evidence="1 2" key="1">
    <citation type="submission" date="2020-07" db="EMBL/GenBank/DDBJ databases">
        <title>Sequencing the genomes of 1000 actinobacteria strains.</title>
        <authorList>
            <person name="Klenk H.-P."/>
        </authorList>
    </citation>
    <scope>NUCLEOTIDE SEQUENCE [LARGE SCALE GENOMIC DNA]</scope>
    <source>
        <strain evidence="1 2">DSM 45975</strain>
    </source>
</reference>
<evidence type="ECO:0000313" key="1">
    <source>
        <dbReference type="EMBL" id="MBA8823233.1"/>
    </source>
</evidence>
<dbReference type="EMBL" id="JACGWZ010000001">
    <property type="protein sequence ID" value="MBA8823233.1"/>
    <property type="molecule type" value="Genomic_DNA"/>
</dbReference>
<dbReference type="AlphaFoldDB" id="A0A839DQ86"/>
<gene>
    <name evidence="1" type="ORF">FHX42_000562</name>
</gene>
<name>A0A839DQ86_9PSEU</name>
<proteinExistence type="predicted"/>